<gene>
    <name evidence="1" type="ORF">O4G74_07855</name>
</gene>
<reference evidence="1" key="1">
    <citation type="submission" date="2022-12" db="EMBL/GenBank/DDBJ databases">
        <title>Bacterial isolates from different developmental stages of Nematostella vectensis.</title>
        <authorList>
            <person name="Fraune S."/>
        </authorList>
    </citation>
    <scope>NUCLEOTIDE SEQUENCE</scope>
    <source>
        <strain evidence="1">G21632-S1</strain>
    </source>
</reference>
<evidence type="ECO:0000313" key="2">
    <source>
        <dbReference type="Proteomes" id="UP001083770"/>
    </source>
</evidence>
<accession>A0ABT4LUC6</accession>
<name>A0ABT4LUC6_9PROT</name>
<dbReference type="RefSeq" id="WP_269402085.1">
    <property type="nucleotide sequence ID" value="NZ_JAPWGW010000002.1"/>
</dbReference>
<organism evidence="1 2">
    <name type="scientific">Henriciella marina</name>
    <dbReference type="NCBI Taxonomy" id="453851"/>
    <lineage>
        <taxon>Bacteria</taxon>
        <taxon>Pseudomonadati</taxon>
        <taxon>Pseudomonadota</taxon>
        <taxon>Alphaproteobacteria</taxon>
        <taxon>Hyphomonadales</taxon>
        <taxon>Hyphomonadaceae</taxon>
        <taxon>Henriciella</taxon>
    </lineage>
</organism>
<dbReference type="Proteomes" id="UP001083770">
    <property type="component" value="Unassembled WGS sequence"/>
</dbReference>
<dbReference type="EMBL" id="JAPWGW010000002">
    <property type="protein sequence ID" value="MCZ4297967.1"/>
    <property type="molecule type" value="Genomic_DNA"/>
</dbReference>
<protein>
    <submittedName>
        <fullName evidence="1">Uncharacterized protein</fullName>
    </submittedName>
</protein>
<proteinExistence type="predicted"/>
<sequence length="118" mass="13132">MKRWVLFSIVLLLSIAAIYLLLPDRNRTALTSGKGFTSSGSKWGIQIESSDNEAHKLLIGDGFEYKYQQPNGRCGDQAQQGRTVEYYSDTGWRRGIVCLTIDDGTVRGIGWNYVLGAP</sequence>
<evidence type="ECO:0000313" key="1">
    <source>
        <dbReference type="EMBL" id="MCZ4297967.1"/>
    </source>
</evidence>
<comment type="caution">
    <text evidence="1">The sequence shown here is derived from an EMBL/GenBank/DDBJ whole genome shotgun (WGS) entry which is preliminary data.</text>
</comment>
<keyword evidence="2" id="KW-1185">Reference proteome</keyword>